<dbReference type="PANTHER" id="PTHR11040">
    <property type="entry name" value="ZINC/IRON TRANSPORTER"/>
    <property type="match status" value="1"/>
</dbReference>
<dbReference type="Pfam" id="PF02535">
    <property type="entry name" value="Zip"/>
    <property type="match status" value="1"/>
</dbReference>
<dbReference type="InterPro" id="IPR004698">
    <property type="entry name" value="Zn/Fe_permease_fun/pln"/>
</dbReference>
<evidence type="ECO:0000256" key="6">
    <source>
        <dbReference type="ARBA" id="ARBA00023065"/>
    </source>
</evidence>
<organism evidence="10 11">
    <name type="scientific">Trichosporon asahii var. asahii (strain ATCC 90039 / CBS 2479 / JCM 2466 / KCTC 7840 / NBRC 103889/ NCYC 2677 / UAMH 7654)</name>
    <name type="common">Yeast</name>
    <dbReference type="NCBI Taxonomy" id="1186058"/>
    <lineage>
        <taxon>Eukaryota</taxon>
        <taxon>Fungi</taxon>
        <taxon>Dikarya</taxon>
        <taxon>Basidiomycota</taxon>
        <taxon>Agaricomycotina</taxon>
        <taxon>Tremellomycetes</taxon>
        <taxon>Trichosporonales</taxon>
        <taxon>Trichosporonaceae</taxon>
        <taxon>Trichosporon</taxon>
    </lineage>
</organism>
<dbReference type="EMBL" id="ALBS01000136">
    <property type="protein sequence ID" value="EJT50077.1"/>
    <property type="molecule type" value="Genomic_DNA"/>
</dbReference>
<reference evidence="10 11" key="1">
    <citation type="journal article" date="2012" name="Eukaryot. Cell">
        <title>Draft genome sequence of CBS 2479, the standard type strain of Trichosporon asahii.</title>
        <authorList>
            <person name="Yang R.Y."/>
            <person name="Li H.T."/>
            <person name="Zhu H."/>
            <person name="Zhou G.P."/>
            <person name="Wang M."/>
            <person name="Wang L."/>
        </authorList>
    </citation>
    <scope>NUCLEOTIDE SEQUENCE [LARGE SCALE GENOMIC DNA]</scope>
    <source>
        <strain evidence="11">ATCC 90039 / CBS 2479 / JCM 2466 / KCTC 7840 / NCYC 2677 / UAMH 7654</strain>
    </source>
</reference>
<gene>
    <name evidence="10" type="ORF">A1Q1_00732</name>
</gene>
<dbReference type="NCBIfam" id="TIGR00820">
    <property type="entry name" value="zip"/>
    <property type="match status" value="1"/>
</dbReference>
<evidence type="ECO:0000256" key="5">
    <source>
        <dbReference type="ARBA" id="ARBA00022989"/>
    </source>
</evidence>
<dbReference type="OrthoDB" id="448280at2759"/>
<feature type="transmembrane region" description="Helical" evidence="8">
    <location>
        <begin position="366"/>
        <end position="386"/>
    </location>
</feature>
<name>J6F4B1_TRIAS</name>
<dbReference type="KEGG" id="tasa:A1Q1_00732"/>
<evidence type="ECO:0000313" key="11">
    <source>
        <dbReference type="Proteomes" id="UP000002748"/>
    </source>
</evidence>
<dbReference type="VEuPathDB" id="FungiDB:A1Q1_00732"/>
<evidence type="ECO:0000256" key="3">
    <source>
        <dbReference type="ARBA" id="ARBA00022448"/>
    </source>
</evidence>
<evidence type="ECO:0000256" key="4">
    <source>
        <dbReference type="ARBA" id="ARBA00022692"/>
    </source>
</evidence>
<keyword evidence="5 8" id="KW-1133">Transmembrane helix</keyword>
<sequence>MAPTLASVATTATQVAAAAATHVIIPILKRAEEEAAEAAGGEEEDACAASYDDSHWGLRIGGIFIILATSLLGTLAPILLRSSRVVPRAFFEFVKYFGSGVIIATAFMHLLAPAFDELGSECLSGTWNNYDWAPAFALISCMLMFFAEVAAYRIGTQKLEQIGVNYSSHVHDETDAHAHDHRAPSVVAGQSNPANLHSHALEHEIAHEHHPNINGHGLGHHGPMPDGPTEAEIYGESLDGGKLRKKVDLESGDSDSALTLGPSDAETAAQIVGVAILEFGVVLHSIIIGLTLATSDEFIVLFIVIIFHQMFEGLGLGARLASLELPKHLWWVRYAAALLYCICTPVGMAAGLGVRKSYNGNGTANLIVSGILDAISAGILLYTGLVELLAHEILLNPRMMKSSNSKLAYVFICMCLGAGLMALLANWA</sequence>
<dbReference type="InterPro" id="IPR003689">
    <property type="entry name" value="ZIP"/>
</dbReference>
<evidence type="ECO:0000256" key="7">
    <source>
        <dbReference type="ARBA" id="ARBA00023136"/>
    </source>
</evidence>
<dbReference type="AlphaFoldDB" id="J6F4B1"/>
<accession>J6F4B1</accession>
<feature type="transmembrane region" description="Helical" evidence="8">
    <location>
        <begin position="298"/>
        <end position="318"/>
    </location>
</feature>
<keyword evidence="6 8" id="KW-0406">Ion transport</keyword>
<evidence type="ECO:0000256" key="1">
    <source>
        <dbReference type="ARBA" id="ARBA00004141"/>
    </source>
</evidence>
<dbReference type="GO" id="GO:0005385">
    <property type="term" value="F:zinc ion transmembrane transporter activity"/>
    <property type="evidence" value="ECO:0007669"/>
    <property type="project" value="InterPro"/>
</dbReference>
<dbReference type="PANTHER" id="PTHR11040:SF32">
    <property type="entry name" value="ZINC-REGULATED TRANSPORTER 1"/>
    <property type="match status" value="1"/>
</dbReference>
<keyword evidence="3 8" id="KW-0813">Transport</keyword>
<feature type="transmembrane region" description="Helical" evidence="8">
    <location>
        <begin position="60"/>
        <end position="81"/>
    </location>
</feature>
<comment type="subcellular location">
    <subcellularLocation>
        <location evidence="1 8">Membrane</location>
        <topology evidence="1 8">Multi-pass membrane protein</topology>
    </subcellularLocation>
</comment>
<feature type="transmembrane region" description="Helical" evidence="8">
    <location>
        <begin position="132"/>
        <end position="152"/>
    </location>
</feature>
<dbReference type="GeneID" id="25984246"/>
<dbReference type="GO" id="GO:0005886">
    <property type="term" value="C:plasma membrane"/>
    <property type="evidence" value="ECO:0007669"/>
    <property type="project" value="TreeGrafter"/>
</dbReference>
<comment type="similarity">
    <text evidence="2 8">Belongs to the ZIP transporter (TC 2.A.5) family.</text>
</comment>
<feature type="transmembrane region" description="Helical" evidence="8">
    <location>
        <begin position="271"/>
        <end position="292"/>
    </location>
</feature>
<keyword evidence="7 8" id="KW-0472">Membrane</keyword>
<feature type="region of interest" description="Disordered" evidence="9">
    <location>
        <begin position="210"/>
        <end position="234"/>
    </location>
</feature>
<feature type="transmembrane region" description="Helical" evidence="8">
    <location>
        <begin position="330"/>
        <end position="354"/>
    </location>
</feature>
<evidence type="ECO:0000313" key="10">
    <source>
        <dbReference type="EMBL" id="EJT50077.1"/>
    </source>
</evidence>
<feature type="transmembrane region" description="Helical" evidence="8">
    <location>
        <begin position="407"/>
        <end position="427"/>
    </location>
</feature>
<keyword evidence="4 8" id="KW-0812">Transmembrane</keyword>
<feature type="transmembrane region" description="Helical" evidence="8">
    <location>
        <begin position="93"/>
        <end position="112"/>
    </location>
</feature>
<proteinExistence type="inferred from homology"/>
<evidence type="ECO:0000256" key="8">
    <source>
        <dbReference type="RuleBase" id="RU362088"/>
    </source>
</evidence>
<evidence type="ECO:0008006" key="12">
    <source>
        <dbReference type="Google" id="ProtNLM"/>
    </source>
</evidence>
<protein>
    <recommendedName>
        <fullName evidence="12">Solute carrier family 39 (Zinc transporter), member 1/2/3</fullName>
    </recommendedName>
</protein>
<dbReference type="HOGENOM" id="CLU_027089_0_2_1"/>
<dbReference type="RefSeq" id="XP_014181168.1">
    <property type="nucleotide sequence ID" value="XM_014325693.1"/>
</dbReference>
<comment type="caution">
    <text evidence="10">The sequence shown here is derived from an EMBL/GenBank/DDBJ whole genome shotgun (WGS) entry which is preliminary data.</text>
</comment>
<dbReference type="Proteomes" id="UP000002748">
    <property type="component" value="Unassembled WGS sequence"/>
</dbReference>
<evidence type="ECO:0000256" key="2">
    <source>
        <dbReference type="ARBA" id="ARBA00006939"/>
    </source>
</evidence>
<evidence type="ECO:0000256" key="9">
    <source>
        <dbReference type="SAM" id="MobiDB-lite"/>
    </source>
</evidence>